<dbReference type="Proteomes" id="UP001220209">
    <property type="component" value="Plasmid unnamed1"/>
</dbReference>
<dbReference type="EMBL" id="AP018360">
    <property type="protein sequence ID" value="BBA45377.1"/>
    <property type="molecule type" value="Genomic_DNA"/>
</dbReference>
<dbReference type="OrthoDB" id="8913825at2"/>
<name>A0A250LLJ7_9BURK</name>
<proteinExistence type="predicted"/>
<geneLocation type="plasmid" evidence="1">
    <name>pBC453</name>
</geneLocation>
<accession>A0A250LLJ7</accession>
<reference evidence="1" key="2">
    <citation type="journal article" date="2017" name="Genome Announc.">
        <title>High-Quality Draft Genome Sequence of Burkholderia contaminans CH-1, a Gram-Negative Bacterium That Metabolizes 2-Azahypoxanthine, a Plant Growth-Regulating Compound.</title>
        <authorList>
            <person name="Choi J.-H."/>
            <person name="Sugiura H."/>
            <person name="Moriuchi R."/>
            <person name="Kawagishi H."/>
            <person name="Dohra H."/>
        </authorList>
    </citation>
    <scope>NUCLEOTIDE SEQUENCE</scope>
    <source>
        <strain evidence="1">CH-1</strain>
        <plasmid evidence="1">pBC453</plasmid>
    </source>
</reference>
<protein>
    <submittedName>
        <fullName evidence="1">Uncharacterized protein</fullName>
    </submittedName>
</protein>
<dbReference type="EMBL" id="CP090643">
    <property type="protein sequence ID" value="WFN23637.1"/>
    <property type="molecule type" value="Genomic_DNA"/>
</dbReference>
<evidence type="ECO:0000313" key="1">
    <source>
        <dbReference type="EMBL" id="BBA45377.1"/>
    </source>
</evidence>
<evidence type="ECO:0000313" key="3">
    <source>
        <dbReference type="Proteomes" id="UP001220209"/>
    </source>
</evidence>
<keyword evidence="1" id="KW-0614">Plasmid</keyword>
<organism evidence="1">
    <name type="scientific">Burkholderia contaminans</name>
    <dbReference type="NCBI Taxonomy" id="488447"/>
    <lineage>
        <taxon>Bacteria</taxon>
        <taxon>Pseudomonadati</taxon>
        <taxon>Pseudomonadota</taxon>
        <taxon>Betaproteobacteria</taxon>
        <taxon>Burkholderiales</taxon>
        <taxon>Burkholderiaceae</taxon>
        <taxon>Burkholderia</taxon>
        <taxon>Burkholderia cepacia complex</taxon>
    </lineage>
</organism>
<sequence length="108" mass="12263">MNRTAQSEFGVISVSLDVGPSYQAYSRGERWNGWECPYFTIEEAMKLLDHPYLHGLRYDAESDKFIMADGDGEDLYQRVFAAEVVRVDGNPIKVYAIGACGWCWNKAD</sequence>
<dbReference type="RefSeq" id="WP_070162829.1">
    <property type="nucleotide sequence ID" value="NZ_AP018360.1"/>
</dbReference>
<reference evidence="1" key="1">
    <citation type="journal article" date="2016" name="Biosci. Biotechnol. Biochem.">
        <title>Bioconversion of AHX to AOH by resting cells of Burkholderia contaminans CH-1.</title>
        <authorList>
            <person name="Choi J.H."/>
            <person name="Kikuchi A."/>
            <person name="Pumkaeo P."/>
            <person name="Hirai H."/>
            <person name="Tokuyama S."/>
            <person name="Kawagishi H."/>
        </authorList>
    </citation>
    <scope>NUCLEOTIDE SEQUENCE</scope>
    <source>
        <strain evidence="1">CH-1</strain>
        <plasmid evidence="1">pBC453</plasmid>
    </source>
</reference>
<reference evidence="2 3" key="3">
    <citation type="submission" date="2021-12" db="EMBL/GenBank/DDBJ databases">
        <title>Genomic and phenotypic characterization of three Burkholderia contaminans isolates recovered from different sources.</title>
        <authorList>
            <person name="Lopez De Volder A."/>
            <person name="Fan Y."/>
            <person name="Nunvar J."/>
            <person name="Herrera T."/>
            <person name="Timp W."/>
            <person name="Degrossi J."/>
        </authorList>
    </citation>
    <scope>NUCLEOTIDE SEQUENCE [LARGE SCALE GENOMIC DNA]</scope>
    <source>
        <strain evidence="2 3">LMG 23361</strain>
        <plasmid evidence="2 3">unnamed1</plasmid>
    </source>
</reference>
<geneLocation type="plasmid" evidence="2 3">
    <name>unnamed1</name>
</geneLocation>
<evidence type="ECO:0000313" key="2">
    <source>
        <dbReference type="EMBL" id="WFN23637.1"/>
    </source>
</evidence>
<gene>
    <name evidence="1" type="ORF">BCCH1_78880</name>
    <name evidence="2" type="ORF">LXE91_39565</name>
</gene>
<dbReference type="AlphaFoldDB" id="A0A250LLJ7"/>